<sequence length="180" mass="20954">MRELIFKIGVFIMVFGLFGCSINISDYKEETPKLDLKKYLQGKIIGNGIIQDYKGKVIKKFDFSGSASWDNDTGTFDEYMTYYDGQKDHRIWKIKKISDNYYEGTTDDVIGVAKIYVEGNAMNWQYQMNIPVGDKKYTINFDDWMYLMNDNVLINKNSFKKFGLNVGSLTLFMHKQENGK</sequence>
<keyword evidence="3" id="KW-1185">Reference proteome</keyword>
<name>A0A0A8E5V7_9GAMM</name>
<evidence type="ECO:0000313" key="3">
    <source>
        <dbReference type="Proteomes" id="UP000031104"/>
    </source>
</evidence>
<keyword evidence="2" id="KW-0449">Lipoprotein</keyword>
<organism evidence="2 3">
    <name type="scientific">Allofrancisella guangzhouensis</name>
    <dbReference type="NCBI Taxonomy" id="594679"/>
    <lineage>
        <taxon>Bacteria</taxon>
        <taxon>Pseudomonadati</taxon>
        <taxon>Pseudomonadota</taxon>
        <taxon>Gammaproteobacteria</taxon>
        <taxon>Thiotrichales</taxon>
        <taxon>Francisellaceae</taxon>
        <taxon>Allofrancisella</taxon>
    </lineage>
</organism>
<gene>
    <name evidence="2" type="ORF">SD28_06890</name>
</gene>
<evidence type="ECO:0000256" key="1">
    <source>
        <dbReference type="SAM" id="Phobius"/>
    </source>
</evidence>
<evidence type="ECO:0000313" key="2">
    <source>
        <dbReference type="EMBL" id="AJC49364.1"/>
    </source>
</evidence>
<dbReference type="OrthoDB" id="5296954at2"/>
<keyword evidence="1" id="KW-0812">Transmembrane</keyword>
<protein>
    <submittedName>
        <fullName evidence="2">Lipoprotein</fullName>
    </submittedName>
</protein>
<dbReference type="RefSeq" id="WP_039125361.1">
    <property type="nucleotide sequence ID" value="NZ_CP010427.1"/>
</dbReference>
<dbReference type="PROSITE" id="PS51257">
    <property type="entry name" value="PROKAR_LIPOPROTEIN"/>
    <property type="match status" value="1"/>
</dbReference>
<reference evidence="2 3" key="1">
    <citation type="submission" date="2014-12" db="EMBL/GenBank/DDBJ databases">
        <title>Complete genome sequence of Francisella guanzhouensis strain 08HL01032 isolated from air-conditioning system in China.</title>
        <authorList>
            <person name="Svensson D."/>
            <person name="Ohrman C."/>
            <person name="Backman S."/>
            <person name="Karlsson E."/>
            <person name="Nilsson E."/>
            <person name="Bystrom M."/>
            <person name="Larkeryd A."/>
            <person name="Stenberg P."/>
            <person name="Scholtz H.C."/>
            <person name="Forsman M."/>
            <person name="Sjodin A."/>
        </authorList>
    </citation>
    <scope>NUCLEOTIDE SEQUENCE [LARGE SCALE GENOMIC DNA]</scope>
    <source>
        <strain evidence="2 3">08HL01032</strain>
    </source>
</reference>
<dbReference type="Pfam" id="PF12915">
    <property type="entry name" value="DUF3833"/>
    <property type="match status" value="1"/>
</dbReference>
<dbReference type="EMBL" id="CP010427">
    <property type="protein sequence ID" value="AJC49364.1"/>
    <property type="molecule type" value="Genomic_DNA"/>
</dbReference>
<keyword evidence="1" id="KW-0472">Membrane</keyword>
<dbReference type="Proteomes" id="UP000031104">
    <property type="component" value="Chromosome"/>
</dbReference>
<dbReference type="AlphaFoldDB" id="A0A0A8E5V7"/>
<proteinExistence type="predicted"/>
<feature type="transmembrane region" description="Helical" evidence="1">
    <location>
        <begin position="6"/>
        <end position="24"/>
    </location>
</feature>
<accession>A0A0A8E5V7</accession>
<dbReference type="InterPro" id="IPR024409">
    <property type="entry name" value="DUF3833"/>
</dbReference>
<dbReference type="KEGG" id="fgu:SD28_06890"/>
<dbReference type="HOGENOM" id="CLU_113723_0_0_6"/>
<keyword evidence="1" id="KW-1133">Transmembrane helix</keyword>
<dbReference type="STRING" id="594679.SD28_06890"/>